<feature type="non-terminal residue" evidence="6">
    <location>
        <position position="339"/>
    </location>
</feature>
<protein>
    <recommendedName>
        <fullName evidence="5">Fe2OG dioxygenase domain-containing protein</fullName>
    </recommendedName>
</protein>
<dbReference type="Gene3D" id="2.60.120.330">
    <property type="entry name" value="B-lactam Antibiotic, Isopenicillin N Synthase, Chain"/>
    <property type="match status" value="1"/>
</dbReference>
<comment type="similarity">
    <text evidence="1 4">Belongs to the iron/ascorbate-dependent oxidoreductase family.</text>
</comment>
<dbReference type="EMBL" id="AUSU01003826">
    <property type="protein sequence ID" value="EPS66170.1"/>
    <property type="molecule type" value="Genomic_DNA"/>
</dbReference>
<dbReference type="Proteomes" id="UP000015453">
    <property type="component" value="Unassembled WGS sequence"/>
</dbReference>
<dbReference type="GO" id="GO:0016706">
    <property type="term" value="F:2-oxoglutarate-dependent dioxygenase activity"/>
    <property type="evidence" value="ECO:0007669"/>
    <property type="project" value="UniProtKB-ARBA"/>
</dbReference>
<reference evidence="6 7" key="1">
    <citation type="journal article" date="2013" name="BMC Genomics">
        <title>The miniature genome of a carnivorous plant Genlisea aurea contains a low number of genes and short non-coding sequences.</title>
        <authorList>
            <person name="Leushkin E.V."/>
            <person name="Sutormin R.A."/>
            <person name="Nabieva E.R."/>
            <person name="Penin A.A."/>
            <person name="Kondrashov A.S."/>
            <person name="Logacheva M.D."/>
        </authorList>
    </citation>
    <scope>NUCLEOTIDE SEQUENCE [LARGE SCALE GENOMIC DNA]</scope>
</reference>
<evidence type="ECO:0000313" key="6">
    <source>
        <dbReference type="EMBL" id="EPS66170.1"/>
    </source>
</evidence>
<evidence type="ECO:0000256" key="4">
    <source>
        <dbReference type="RuleBase" id="RU003682"/>
    </source>
</evidence>
<proteinExistence type="inferred from homology"/>
<comment type="caution">
    <text evidence="6">The sequence shown here is derived from an EMBL/GenBank/DDBJ whole genome shotgun (WGS) entry which is preliminary data.</text>
</comment>
<evidence type="ECO:0000256" key="2">
    <source>
        <dbReference type="ARBA" id="ARBA00022723"/>
    </source>
</evidence>
<dbReference type="InterPro" id="IPR050295">
    <property type="entry name" value="Plant_2OG-oxidoreductases"/>
</dbReference>
<evidence type="ECO:0000256" key="3">
    <source>
        <dbReference type="ARBA" id="ARBA00023004"/>
    </source>
</evidence>
<feature type="non-terminal residue" evidence="6">
    <location>
        <position position="1"/>
    </location>
</feature>
<dbReference type="InterPro" id="IPR005123">
    <property type="entry name" value="Oxoglu/Fe-dep_dioxygenase_dom"/>
</dbReference>
<feature type="domain" description="Fe2OG dioxygenase" evidence="5">
    <location>
        <begin position="195"/>
        <end position="294"/>
    </location>
</feature>
<evidence type="ECO:0000256" key="1">
    <source>
        <dbReference type="ARBA" id="ARBA00008056"/>
    </source>
</evidence>
<dbReference type="Pfam" id="PF14226">
    <property type="entry name" value="DIOX_N"/>
    <property type="match status" value="1"/>
</dbReference>
<sequence length="339" mass="37813">FQGGIKNLVDSRPPVKKLPPQYVLDLPLNPLCVGIADIPAIDLRRLDGPPACRASAVADIGAACADWGFFRIENHEVEWIVIEEMMKVVEGFFDLSVEEKMKYWSEDVMSPVRYGTSLNTPEKHGGLHWRDYLRHYGHPFHSSFHLWPPNPPAYRKVVKKYLKVVRTLAMKMLSAISESLGLERDYMEKSMGGEGIQIMAANYYPPCPESDKTLGLAGHSDHGALTILIDNGVDGLQVNRNDSWMLVPHVPRSFVVNVGDYIEILSNGKYRSVEHRATVNCERTRISVAAGHGPELCTIIGPAGPLVEMGDGLKFKPITYGEYVRFQQTTPVRGKSALE</sequence>
<name>S8CH29_9LAMI</name>
<dbReference type="InterPro" id="IPR026992">
    <property type="entry name" value="DIOX_N"/>
</dbReference>
<dbReference type="GO" id="GO:0002238">
    <property type="term" value="P:response to molecule of fungal origin"/>
    <property type="evidence" value="ECO:0007669"/>
    <property type="project" value="UniProtKB-ARBA"/>
</dbReference>
<dbReference type="Pfam" id="PF03171">
    <property type="entry name" value="2OG-FeII_Oxy"/>
    <property type="match status" value="1"/>
</dbReference>
<organism evidence="6 7">
    <name type="scientific">Genlisea aurea</name>
    <dbReference type="NCBI Taxonomy" id="192259"/>
    <lineage>
        <taxon>Eukaryota</taxon>
        <taxon>Viridiplantae</taxon>
        <taxon>Streptophyta</taxon>
        <taxon>Embryophyta</taxon>
        <taxon>Tracheophyta</taxon>
        <taxon>Spermatophyta</taxon>
        <taxon>Magnoliopsida</taxon>
        <taxon>eudicotyledons</taxon>
        <taxon>Gunneridae</taxon>
        <taxon>Pentapetalae</taxon>
        <taxon>asterids</taxon>
        <taxon>lamiids</taxon>
        <taxon>Lamiales</taxon>
        <taxon>Lentibulariaceae</taxon>
        <taxon>Genlisea</taxon>
    </lineage>
</organism>
<dbReference type="PROSITE" id="PS51471">
    <property type="entry name" value="FE2OG_OXY"/>
    <property type="match status" value="1"/>
</dbReference>
<keyword evidence="7" id="KW-1185">Reference proteome</keyword>
<dbReference type="GO" id="GO:0046872">
    <property type="term" value="F:metal ion binding"/>
    <property type="evidence" value="ECO:0007669"/>
    <property type="project" value="UniProtKB-KW"/>
</dbReference>
<accession>S8CH29</accession>
<dbReference type="GO" id="GO:0009805">
    <property type="term" value="P:coumarin biosynthetic process"/>
    <property type="evidence" value="ECO:0007669"/>
    <property type="project" value="UniProtKB-ARBA"/>
</dbReference>
<evidence type="ECO:0000313" key="7">
    <source>
        <dbReference type="Proteomes" id="UP000015453"/>
    </source>
</evidence>
<dbReference type="SUPFAM" id="SSF51197">
    <property type="entry name" value="Clavaminate synthase-like"/>
    <property type="match status" value="1"/>
</dbReference>
<dbReference type="OrthoDB" id="288590at2759"/>
<keyword evidence="2 4" id="KW-0479">Metal-binding</keyword>
<keyword evidence="3 4" id="KW-0408">Iron</keyword>
<dbReference type="InterPro" id="IPR027443">
    <property type="entry name" value="IPNS-like_sf"/>
</dbReference>
<dbReference type="InterPro" id="IPR044861">
    <property type="entry name" value="IPNS-like_FE2OG_OXY"/>
</dbReference>
<gene>
    <name evidence="6" type="ORF">M569_08607</name>
</gene>
<dbReference type="PANTHER" id="PTHR47991">
    <property type="entry name" value="OXOGLUTARATE/IRON-DEPENDENT DIOXYGENASE"/>
    <property type="match status" value="1"/>
</dbReference>
<keyword evidence="4" id="KW-0560">Oxidoreductase</keyword>
<dbReference type="AlphaFoldDB" id="S8CH29"/>
<evidence type="ECO:0000259" key="5">
    <source>
        <dbReference type="PROSITE" id="PS51471"/>
    </source>
</evidence>